<evidence type="ECO:0000256" key="6">
    <source>
        <dbReference type="PROSITE-ProRule" id="PRU00221"/>
    </source>
</evidence>
<keyword evidence="6" id="KW-0853">WD repeat</keyword>
<dbReference type="PROSITE" id="PS50082">
    <property type="entry name" value="WD_REPEATS_2"/>
    <property type="match status" value="2"/>
</dbReference>
<dbReference type="InterPro" id="IPR015872">
    <property type="entry name" value="TFIIA_gsu_N"/>
</dbReference>
<evidence type="ECO:0000256" key="3">
    <source>
        <dbReference type="ARBA" id="ARBA00023015"/>
    </source>
</evidence>
<evidence type="ECO:0000259" key="7">
    <source>
        <dbReference type="Pfam" id="PF02268"/>
    </source>
</evidence>
<dbReference type="AlphaFoldDB" id="A0A183UTA3"/>
<feature type="repeat" description="WD" evidence="6">
    <location>
        <begin position="340"/>
        <end position="363"/>
    </location>
</feature>
<dbReference type="GO" id="GO:0006367">
    <property type="term" value="P:transcription initiation at RNA polymerase II promoter"/>
    <property type="evidence" value="ECO:0007669"/>
    <property type="project" value="InterPro"/>
</dbReference>
<keyword evidence="4" id="KW-0804">Transcription</keyword>
<evidence type="ECO:0000313" key="9">
    <source>
        <dbReference type="EMBL" id="VDM43044.1"/>
    </source>
</evidence>
<protein>
    <submittedName>
        <fullName evidence="11">WD_REPEATS_REGION domain-containing protein</fullName>
    </submittedName>
</protein>
<dbReference type="InterPro" id="IPR015871">
    <property type="entry name" value="TFIIA_gsu_C"/>
</dbReference>
<dbReference type="InterPro" id="IPR036322">
    <property type="entry name" value="WD40_repeat_dom_sf"/>
</dbReference>
<gene>
    <name evidence="9" type="ORF">TCNE_LOCUS11723</name>
</gene>
<dbReference type="SUPFAM" id="SSF50978">
    <property type="entry name" value="WD40 repeat-like"/>
    <property type="match status" value="1"/>
</dbReference>
<dbReference type="Pfam" id="PF02751">
    <property type="entry name" value="TFIIA_gamma_C"/>
    <property type="match status" value="2"/>
</dbReference>
<evidence type="ECO:0000313" key="10">
    <source>
        <dbReference type="Proteomes" id="UP000050794"/>
    </source>
</evidence>
<dbReference type="SUPFAM" id="SSF47396">
    <property type="entry name" value="Transcription factor IIA (TFIIA), alpha-helical domain"/>
    <property type="match status" value="2"/>
</dbReference>
<dbReference type="InterPro" id="IPR009083">
    <property type="entry name" value="TFIIA_a-hlx"/>
</dbReference>
<dbReference type="EMBL" id="UYWY01020963">
    <property type="protein sequence ID" value="VDM43044.1"/>
    <property type="molecule type" value="Genomic_DNA"/>
</dbReference>
<keyword evidence="5" id="KW-0539">Nucleus</keyword>
<dbReference type="SUPFAM" id="SSF50784">
    <property type="entry name" value="Transcription factor IIA (TFIIA), beta-barrel domain"/>
    <property type="match status" value="2"/>
</dbReference>
<dbReference type="CDD" id="cd10145">
    <property type="entry name" value="TFIIA_gamma_N"/>
    <property type="match status" value="2"/>
</dbReference>
<dbReference type="InterPro" id="IPR015943">
    <property type="entry name" value="WD40/YVTN_repeat-like_dom_sf"/>
</dbReference>
<comment type="similarity">
    <text evidence="2">Belongs to the TFIIA subunit 2 family.</text>
</comment>
<reference evidence="11" key="1">
    <citation type="submission" date="2016-06" db="UniProtKB">
        <authorList>
            <consortium name="WormBaseParasite"/>
        </authorList>
    </citation>
    <scope>IDENTIFICATION</scope>
</reference>
<evidence type="ECO:0000313" key="11">
    <source>
        <dbReference type="WBParaSite" id="TCNE_0001172301-mRNA-1"/>
    </source>
</evidence>
<evidence type="ECO:0000259" key="8">
    <source>
        <dbReference type="Pfam" id="PF02751"/>
    </source>
</evidence>
<feature type="repeat" description="WD" evidence="6">
    <location>
        <begin position="190"/>
        <end position="216"/>
    </location>
</feature>
<keyword evidence="10" id="KW-1185">Reference proteome</keyword>
<feature type="domain" description="Transcription initiation factor IIA gamma subunit C-terminal" evidence="8">
    <location>
        <begin position="457"/>
        <end position="481"/>
    </location>
</feature>
<dbReference type="InterPro" id="IPR009088">
    <property type="entry name" value="TFIIA_b-brl"/>
</dbReference>
<comment type="subcellular location">
    <subcellularLocation>
        <location evidence="1">Nucleus</location>
    </subcellularLocation>
</comment>
<dbReference type="SMART" id="SM00320">
    <property type="entry name" value="WD40"/>
    <property type="match status" value="7"/>
</dbReference>
<proteinExistence type="inferred from homology"/>
<keyword evidence="3" id="KW-0805">Transcription regulation</keyword>
<name>A0A183UTA3_TOXCA</name>
<dbReference type="FunFam" id="1.10.287.190:FF:000001">
    <property type="entry name" value="Transcription initiation factor IIA subunit 2"/>
    <property type="match status" value="2"/>
</dbReference>
<dbReference type="Proteomes" id="UP000050794">
    <property type="component" value="Unassembled WGS sequence"/>
</dbReference>
<organism evidence="10 11">
    <name type="scientific">Toxocara canis</name>
    <name type="common">Canine roundworm</name>
    <dbReference type="NCBI Taxonomy" id="6265"/>
    <lineage>
        <taxon>Eukaryota</taxon>
        <taxon>Metazoa</taxon>
        <taxon>Ecdysozoa</taxon>
        <taxon>Nematoda</taxon>
        <taxon>Chromadorea</taxon>
        <taxon>Rhabditida</taxon>
        <taxon>Spirurina</taxon>
        <taxon>Ascaridomorpha</taxon>
        <taxon>Ascaridoidea</taxon>
        <taxon>Toxocaridae</taxon>
        <taxon>Toxocara</taxon>
    </lineage>
</organism>
<accession>A0A183UTA3</accession>
<evidence type="ECO:0000256" key="2">
    <source>
        <dbReference type="ARBA" id="ARBA00007675"/>
    </source>
</evidence>
<feature type="domain" description="Transcription initiation factor IIA gamma subunit N-terminal" evidence="7">
    <location>
        <begin position="508"/>
        <end position="553"/>
    </location>
</feature>
<sequence length="618" mass="68117">MLSPFHFVFKRGLVEHISDSVNELEGQEWEEEGSGMEIPDEAQISIRVHEKDVFCVHCCGDNWLASGGEDDQALLFDLSKKVNEPVLRICGHVDSVTCIRFNASASLLASGDMSGKIIITETASLKMRCEMEDPSELEWLEWHASADILFAGAGDGIVWMWLIGSQGVSQTKVFAGSAGVACTVGRLLSDGKRLLAGYADGAVRIWSLKDSTSVSLVTGSPCICSHLHASLPIAAVGGECGTCTLVSTHTSKILKVFNPQDITARTKDEDAMDAQETSSNSIECVRFCDANESWLAIGTNSGRLAIYDFTTDTARYICEHDGRTVVACRFYRDPSDGAPLVLTACLDGVLRVWDARDGQPVATLCGGGDEIFDAHLWEHSRRIVTACANGKVTATKMAYQMYRTTTLGVALRNTLDELVEDGTISPPLAQNVMTTFDKCINKALSQRVKNKTSFKADKLRAYRFCDNVWTFVMENVEFRDATRPIEGVIERVNFNKRSSETCSQTMAYQMYRTTTLGVALQKALDDFVQDGLITPQLAMKVLTTFDKAINKALQVRVKNKVTFRADKLVTYRFCDNVWTFVMEGVDFREASNSFGERAERVKFVACDGRAPSLALPQP</sequence>
<dbReference type="CDD" id="cd10014">
    <property type="entry name" value="TFIIA_gamma_C"/>
    <property type="match status" value="2"/>
</dbReference>
<evidence type="ECO:0000256" key="1">
    <source>
        <dbReference type="ARBA" id="ARBA00004123"/>
    </source>
</evidence>
<dbReference type="InterPro" id="IPR001680">
    <property type="entry name" value="WD40_rpt"/>
</dbReference>
<dbReference type="Gene3D" id="2.30.18.10">
    <property type="entry name" value="Transcription factor IIA (TFIIA), beta-barrel domain"/>
    <property type="match status" value="2"/>
</dbReference>
<dbReference type="WBParaSite" id="TCNE_0001172301-mRNA-1">
    <property type="protein sequence ID" value="TCNE_0001172301-mRNA-1"/>
    <property type="gene ID" value="TCNE_0001172301"/>
</dbReference>
<evidence type="ECO:0000256" key="5">
    <source>
        <dbReference type="ARBA" id="ARBA00023242"/>
    </source>
</evidence>
<dbReference type="GO" id="GO:0005672">
    <property type="term" value="C:transcription factor TFIIA complex"/>
    <property type="evidence" value="ECO:0007669"/>
    <property type="project" value="InterPro"/>
</dbReference>
<feature type="domain" description="Transcription initiation factor IIA gamma subunit N-terminal" evidence="7">
    <location>
        <begin position="399"/>
        <end position="444"/>
    </location>
</feature>
<reference evidence="9 10" key="2">
    <citation type="submission" date="2018-11" db="EMBL/GenBank/DDBJ databases">
        <authorList>
            <consortium name="Pathogen Informatics"/>
        </authorList>
    </citation>
    <scope>NUCLEOTIDE SEQUENCE [LARGE SCALE GENOMIC DNA]</scope>
</reference>
<dbReference type="InterPro" id="IPR003194">
    <property type="entry name" value="TFIIA_gsu"/>
</dbReference>
<feature type="domain" description="Transcription initiation factor IIA gamma subunit C-terminal" evidence="8">
    <location>
        <begin position="567"/>
        <end position="608"/>
    </location>
</feature>
<evidence type="ECO:0000256" key="4">
    <source>
        <dbReference type="ARBA" id="ARBA00023163"/>
    </source>
</evidence>
<dbReference type="Pfam" id="PF00400">
    <property type="entry name" value="WD40"/>
    <property type="match status" value="3"/>
</dbReference>
<dbReference type="Gene3D" id="2.130.10.10">
    <property type="entry name" value="YVTN repeat-like/Quinoprotein amine dehydrogenase"/>
    <property type="match status" value="1"/>
</dbReference>
<dbReference type="PANTHER" id="PTHR10966">
    <property type="entry name" value="TRANSCRIPTION INITIATION FACTOR IIA SUBUNIT 2"/>
    <property type="match status" value="1"/>
</dbReference>
<dbReference type="Gene3D" id="1.10.287.190">
    <property type="entry name" value="Transcription factor IIA gamma subunit, alpha-helical domain"/>
    <property type="match status" value="2"/>
</dbReference>
<dbReference type="Pfam" id="PF02268">
    <property type="entry name" value="TFIIA_gamma_N"/>
    <property type="match status" value="2"/>
</dbReference>